<dbReference type="InterPro" id="IPR036390">
    <property type="entry name" value="WH_DNA-bd_sf"/>
</dbReference>
<keyword evidence="2" id="KW-0808">Transferase</keyword>
<dbReference type="InterPro" id="IPR029063">
    <property type="entry name" value="SAM-dependent_MTases_sf"/>
</dbReference>
<dbReference type="InterPro" id="IPR016461">
    <property type="entry name" value="COMT-like"/>
</dbReference>
<evidence type="ECO:0000256" key="3">
    <source>
        <dbReference type="ARBA" id="ARBA00022691"/>
    </source>
</evidence>
<dbReference type="Gene3D" id="3.40.50.150">
    <property type="entry name" value="Vaccinia Virus protein VP39"/>
    <property type="match status" value="1"/>
</dbReference>
<dbReference type="PROSITE" id="PS51683">
    <property type="entry name" value="SAM_OMT_II"/>
    <property type="match status" value="1"/>
</dbReference>
<evidence type="ECO:0000256" key="2">
    <source>
        <dbReference type="ARBA" id="ARBA00022679"/>
    </source>
</evidence>
<dbReference type="OrthoDB" id="1606438at2759"/>
<sequence>MAFPNPKSLVEVARSILAAAEKLDGFYDGEAQELRFPGGKPTSEQGQTMSRVVEDMLHLQRMVLGPLGSIMSSSGNMYDIACLHVLHDFEIAEDVPAEGTITIAQLAAKHELPTVQLRSIVRHAITNRIFTEPIPGAIAHTPISRRLAHDPVMRATVGMLADEMFPAAACLSRTMRKHGTSTKATETAWALANDATRPMVEELEAEHPERAAQFAAFMKYNWTVQQPLQPLIDNFDWAALGAQHVVDVGGGMGHASIALAKAFPELTFTVQDFKKVVQTGEQLFLSETDSQPELQARVKFMAHDAFESQPVKGASVYLLRSIFHDWPDESCVAILRALVPTLKKGSRVLVNDFVMPGPGELGLVDERRARSLDLTMTSLFNAREREANEWGPLFEKADSRFRFKGVRPCAINKTGLATKKLLSIIEATWIA</sequence>
<feature type="domain" description="O-methyltransferase C-terminal" evidence="4">
    <location>
        <begin position="202"/>
        <end position="397"/>
    </location>
</feature>
<dbReference type="GO" id="GO:0032259">
    <property type="term" value="P:methylation"/>
    <property type="evidence" value="ECO:0007669"/>
    <property type="project" value="UniProtKB-KW"/>
</dbReference>
<protein>
    <submittedName>
        <fullName evidence="5">O-methyltransferase aurJ</fullName>
    </submittedName>
</protein>
<dbReference type="PANTHER" id="PTHR43712:SF12">
    <property type="entry name" value="STERIGMATOCYSTIN 8-O-METHYLTRANSFERASE"/>
    <property type="match status" value="1"/>
</dbReference>
<accession>A0A8T9CH51</accession>
<name>A0A8T9CH51_9HELO</name>
<organism evidence="5 6">
    <name type="scientific">Lachnellula suecica</name>
    <dbReference type="NCBI Taxonomy" id="602035"/>
    <lineage>
        <taxon>Eukaryota</taxon>
        <taxon>Fungi</taxon>
        <taxon>Dikarya</taxon>
        <taxon>Ascomycota</taxon>
        <taxon>Pezizomycotina</taxon>
        <taxon>Leotiomycetes</taxon>
        <taxon>Helotiales</taxon>
        <taxon>Lachnaceae</taxon>
        <taxon>Lachnellula</taxon>
    </lineage>
</organism>
<keyword evidence="6" id="KW-1185">Reference proteome</keyword>
<evidence type="ECO:0000259" key="4">
    <source>
        <dbReference type="Pfam" id="PF00891"/>
    </source>
</evidence>
<dbReference type="PANTHER" id="PTHR43712">
    <property type="entry name" value="PUTATIVE (AFU_ORTHOLOGUE AFUA_4G14580)-RELATED"/>
    <property type="match status" value="1"/>
</dbReference>
<dbReference type="Pfam" id="PF00891">
    <property type="entry name" value="Methyltransf_2"/>
    <property type="match status" value="1"/>
</dbReference>
<dbReference type="SUPFAM" id="SSF53335">
    <property type="entry name" value="S-adenosyl-L-methionine-dependent methyltransferases"/>
    <property type="match status" value="1"/>
</dbReference>
<dbReference type="AlphaFoldDB" id="A0A8T9CH51"/>
<keyword evidence="1" id="KW-0489">Methyltransferase</keyword>
<evidence type="ECO:0000313" key="5">
    <source>
        <dbReference type="EMBL" id="TVY84492.1"/>
    </source>
</evidence>
<comment type="caution">
    <text evidence="5">The sequence shown here is derived from an EMBL/GenBank/DDBJ whole genome shotgun (WGS) entry which is preliminary data.</text>
</comment>
<dbReference type="InterPro" id="IPR036388">
    <property type="entry name" value="WH-like_DNA-bd_sf"/>
</dbReference>
<dbReference type="Gene3D" id="1.10.10.10">
    <property type="entry name" value="Winged helix-like DNA-binding domain superfamily/Winged helix DNA-binding domain"/>
    <property type="match status" value="1"/>
</dbReference>
<dbReference type="GO" id="GO:0008171">
    <property type="term" value="F:O-methyltransferase activity"/>
    <property type="evidence" value="ECO:0007669"/>
    <property type="project" value="InterPro"/>
</dbReference>
<reference evidence="5 6" key="1">
    <citation type="submission" date="2018-05" db="EMBL/GenBank/DDBJ databases">
        <title>Genome sequencing and assembly of the regulated plant pathogen Lachnellula willkommii and related sister species for the development of diagnostic species identification markers.</title>
        <authorList>
            <person name="Giroux E."/>
            <person name="Bilodeau G."/>
        </authorList>
    </citation>
    <scope>NUCLEOTIDE SEQUENCE [LARGE SCALE GENOMIC DNA]</scope>
    <source>
        <strain evidence="5 6">CBS 268.59</strain>
    </source>
</reference>
<evidence type="ECO:0000313" key="6">
    <source>
        <dbReference type="Proteomes" id="UP000469558"/>
    </source>
</evidence>
<dbReference type="EMBL" id="QGMK01000079">
    <property type="protein sequence ID" value="TVY84492.1"/>
    <property type="molecule type" value="Genomic_DNA"/>
</dbReference>
<dbReference type="Proteomes" id="UP000469558">
    <property type="component" value="Unassembled WGS sequence"/>
</dbReference>
<proteinExistence type="predicted"/>
<evidence type="ECO:0000256" key="1">
    <source>
        <dbReference type="ARBA" id="ARBA00022603"/>
    </source>
</evidence>
<gene>
    <name evidence="5" type="primary">aurJ_2</name>
    <name evidence="5" type="ORF">LSUE1_G002448</name>
</gene>
<dbReference type="SUPFAM" id="SSF46785">
    <property type="entry name" value="Winged helix' DNA-binding domain"/>
    <property type="match status" value="1"/>
</dbReference>
<keyword evidence="3" id="KW-0949">S-adenosyl-L-methionine</keyword>
<dbReference type="InterPro" id="IPR001077">
    <property type="entry name" value="COMT_C"/>
</dbReference>